<dbReference type="EMBL" id="VSSQ01000008">
    <property type="protein sequence ID" value="MPL58973.1"/>
    <property type="molecule type" value="Genomic_DNA"/>
</dbReference>
<name>A0A644SWI6_9ZZZZ</name>
<dbReference type="AlphaFoldDB" id="A0A644SWI6"/>
<comment type="caution">
    <text evidence="2">The sequence shown here is derived from an EMBL/GenBank/DDBJ whole genome shotgun (WGS) entry which is preliminary data.</text>
</comment>
<dbReference type="InterPro" id="IPR008254">
    <property type="entry name" value="Flavodoxin/NO_synth"/>
</dbReference>
<proteinExistence type="predicted"/>
<accession>A0A644SWI6</accession>
<reference evidence="2" key="1">
    <citation type="submission" date="2019-08" db="EMBL/GenBank/DDBJ databases">
        <authorList>
            <person name="Kucharzyk K."/>
            <person name="Murdoch R.W."/>
            <person name="Higgins S."/>
            <person name="Loffler F."/>
        </authorList>
    </citation>
    <scope>NUCLEOTIDE SEQUENCE</scope>
</reference>
<dbReference type="InterPro" id="IPR029039">
    <property type="entry name" value="Flavoprotein-like_sf"/>
</dbReference>
<organism evidence="2">
    <name type="scientific">bioreactor metagenome</name>
    <dbReference type="NCBI Taxonomy" id="1076179"/>
    <lineage>
        <taxon>unclassified sequences</taxon>
        <taxon>metagenomes</taxon>
        <taxon>ecological metagenomes</taxon>
    </lineage>
</organism>
<dbReference type="GO" id="GO:0010181">
    <property type="term" value="F:FMN binding"/>
    <property type="evidence" value="ECO:0007669"/>
    <property type="project" value="InterPro"/>
</dbReference>
<dbReference type="PANTHER" id="PTHR39201:SF1">
    <property type="entry name" value="FLAVODOXIN-LIKE DOMAIN-CONTAINING PROTEIN"/>
    <property type="match status" value="1"/>
</dbReference>
<dbReference type="Gene3D" id="3.40.50.360">
    <property type="match status" value="1"/>
</dbReference>
<sequence>MVETGKILIAFFSHSGNTRRAAEDIAARVKGDLFEIKTVTDYPSDYSSTTKVARKELLDGLRPALTETVANVAAYDTVIIGFPNWWGTMPMAVFSFLEAHDFSGKKLLPFCSHGGGGLGRSVRDIRALVPRATVRDALALQDYDGRGAGDAIAEWLSVCGVRCGDRESR</sequence>
<evidence type="ECO:0000259" key="1">
    <source>
        <dbReference type="Pfam" id="PF12682"/>
    </source>
</evidence>
<feature type="domain" description="Flavodoxin-like" evidence="1">
    <location>
        <begin position="6"/>
        <end position="156"/>
    </location>
</feature>
<evidence type="ECO:0000313" key="2">
    <source>
        <dbReference type="EMBL" id="MPL58973.1"/>
    </source>
</evidence>
<dbReference type="Pfam" id="PF12682">
    <property type="entry name" value="Flavodoxin_4"/>
    <property type="match status" value="1"/>
</dbReference>
<protein>
    <recommendedName>
        <fullName evidence="1">Flavodoxin-like domain-containing protein</fullName>
    </recommendedName>
</protein>
<dbReference type="SUPFAM" id="SSF52218">
    <property type="entry name" value="Flavoproteins"/>
    <property type="match status" value="1"/>
</dbReference>
<gene>
    <name evidence="2" type="ORF">SDC9_04520</name>
</gene>
<dbReference type="PANTHER" id="PTHR39201">
    <property type="entry name" value="EXPORTED PROTEIN-RELATED"/>
    <property type="match status" value="1"/>
</dbReference>